<dbReference type="PANTHER" id="PTHR32309:SF31">
    <property type="entry name" value="CAPSULAR EXOPOLYSACCHARIDE FAMILY"/>
    <property type="match status" value="1"/>
</dbReference>
<feature type="region of interest" description="Disordered" evidence="7">
    <location>
        <begin position="552"/>
        <end position="573"/>
    </location>
</feature>
<keyword evidence="6" id="KW-0175">Coiled coil</keyword>
<evidence type="ECO:0000313" key="10">
    <source>
        <dbReference type="EMBL" id="MBZ0155182.1"/>
    </source>
</evidence>
<evidence type="ECO:0000256" key="6">
    <source>
        <dbReference type="SAM" id="Coils"/>
    </source>
</evidence>
<evidence type="ECO:0000256" key="5">
    <source>
        <dbReference type="ARBA" id="ARBA00023136"/>
    </source>
</evidence>
<evidence type="ECO:0000259" key="9">
    <source>
        <dbReference type="Pfam" id="PF02706"/>
    </source>
</evidence>
<sequence>MKSEDYKKELITILFAQKRIIAATTLVIFGCSLLIAFFWPPTYAAYGSVLVKVKKPMKSPEELERAQVSPSIVTKEDLTSEVEILTSHDVIKRTVSHLREKNIRLADEGTFSPLRLLGGFVTAVRHYFSDSPAGLSGKEVYRIKESLKTEVIPLSNIIEVTYYHSDPRYAVTFLNALLDQYVAYRMRVYYPEETREFFIEQAGGLSEQLEKKRRDWIEIIEKNRISDPLKEIENNLHVRKDLEGQLATLENAAIEKKVSIEYLNQALEKKGIQFFSFIDRIAISNLSASLQRLYSEYGGVLRTYKPSSDKARPVEKQLLEDLSVLRAEVQAYRDSLARELDGLNQKIVRTRTNIREITDRNVELQKQNINTQKIALEMELLKLSYETFAKRKEEAVSGASGPSSSYLSILSRAFPSNGPIFPKKRVVIPLGLVVGFITGCCFAFIREYFDHTFKRIGDVERHGGLPVLFSIPDMSETPARPMFRFGKPGRLAPAAVLIVCFLGAAVPAWHFFRLPPDVLRAFHGGVDGALSYVRTFLAAEFDAGSFEPSFDGKMTAPARPARPAGEGVQDDGRASENLRASLRILCDERIVFTRECYDVPPAAGSAATESPETVHPRDDTVRFANNLYEQRH</sequence>
<feature type="transmembrane region" description="Helical" evidence="8">
    <location>
        <begin position="491"/>
        <end position="512"/>
    </location>
</feature>
<organism evidence="10 11">
    <name type="scientific">Candidatus Nitrobium versatile</name>
    <dbReference type="NCBI Taxonomy" id="2884831"/>
    <lineage>
        <taxon>Bacteria</taxon>
        <taxon>Pseudomonadati</taxon>
        <taxon>Nitrospirota</taxon>
        <taxon>Nitrospiria</taxon>
        <taxon>Nitrospirales</taxon>
        <taxon>Nitrospiraceae</taxon>
        <taxon>Candidatus Nitrobium</taxon>
    </lineage>
</organism>
<reference evidence="10" key="1">
    <citation type="journal article" date="2021" name="bioRxiv">
        <title>Unraveling nitrogen, sulfur and carbon metabolic pathways and microbial community transcriptional responses to substrate deprivation and toxicity stresses in a bioreactor mimicking anoxic brackish coastal sediment conditions.</title>
        <authorList>
            <person name="Martins P.D."/>
            <person name="Echeveste M.J."/>
            <person name="Arshad A."/>
            <person name="Kurth J."/>
            <person name="Ouboter H."/>
            <person name="Jetten M.S.M."/>
            <person name="Welte C.U."/>
        </authorList>
    </citation>
    <scope>NUCLEOTIDE SEQUENCE</scope>
    <source>
        <strain evidence="10">MAG_39</strain>
    </source>
</reference>
<evidence type="ECO:0000256" key="4">
    <source>
        <dbReference type="ARBA" id="ARBA00022989"/>
    </source>
</evidence>
<evidence type="ECO:0000256" key="1">
    <source>
        <dbReference type="ARBA" id="ARBA00004651"/>
    </source>
</evidence>
<feature type="coiled-coil region" evidence="6">
    <location>
        <begin position="333"/>
        <end position="367"/>
    </location>
</feature>
<proteinExistence type="predicted"/>
<accession>A0A953J8G0</accession>
<evidence type="ECO:0000256" key="3">
    <source>
        <dbReference type="ARBA" id="ARBA00022692"/>
    </source>
</evidence>
<dbReference type="Pfam" id="PF02706">
    <property type="entry name" value="Wzz"/>
    <property type="match status" value="1"/>
</dbReference>
<dbReference type="GO" id="GO:0005886">
    <property type="term" value="C:plasma membrane"/>
    <property type="evidence" value="ECO:0007669"/>
    <property type="project" value="UniProtKB-SubCell"/>
</dbReference>
<reference evidence="10" key="2">
    <citation type="submission" date="2021-08" db="EMBL/GenBank/DDBJ databases">
        <authorList>
            <person name="Dalcin Martins P."/>
        </authorList>
    </citation>
    <scope>NUCLEOTIDE SEQUENCE</scope>
    <source>
        <strain evidence="10">MAG_39</strain>
    </source>
</reference>
<evidence type="ECO:0000256" key="8">
    <source>
        <dbReference type="SAM" id="Phobius"/>
    </source>
</evidence>
<dbReference type="AlphaFoldDB" id="A0A953J8G0"/>
<comment type="subcellular location">
    <subcellularLocation>
        <location evidence="1">Cell membrane</location>
        <topology evidence="1">Multi-pass membrane protein</topology>
    </subcellularLocation>
</comment>
<dbReference type="InterPro" id="IPR003856">
    <property type="entry name" value="LPS_length_determ_N"/>
</dbReference>
<protein>
    <submittedName>
        <fullName evidence="10">GumC family protein</fullName>
    </submittedName>
</protein>
<feature type="transmembrane region" description="Helical" evidence="8">
    <location>
        <begin position="20"/>
        <end position="39"/>
    </location>
</feature>
<keyword evidence="2" id="KW-1003">Cell membrane</keyword>
<dbReference type="PANTHER" id="PTHR32309">
    <property type="entry name" value="TYROSINE-PROTEIN KINASE"/>
    <property type="match status" value="1"/>
</dbReference>
<dbReference type="InterPro" id="IPR050445">
    <property type="entry name" value="Bact_polysacc_biosynth/exp"/>
</dbReference>
<evidence type="ECO:0000256" key="7">
    <source>
        <dbReference type="SAM" id="MobiDB-lite"/>
    </source>
</evidence>
<evidence type="ECO:0000313" key="11">
    <source>
        <dbReference type="Proteomes" id="UP000705867"/>
    </source>
</evidence>
<evidence type="ECO:0000256" key="2">
    <source>
        <dbReference type="ARBA" id="ARBA00022475"/>
    </source>
</evidence>
<dbReference type="PROSITE" id="PS51257">
    <property type="entry name" value="PROKAR_LIPOPROTEIN"/>
    <property type="match status" value="1"/>
</dbReference>
<feature type="domain" description="Polysaccharide chain length determinant N-terminal" evidence="9">
    <location>
        <begin position="8"/>
        <end position="98"/>
    </location>
</feature>
<keyword evidence="5 8" id="KW-0472">Membrane</keyword>
<feature type="transmembrane region" description="Helical" evidence="8">
    <location>
        <begin position="426"/>
        <end position="445"/>
    </location>
</feature>
<gene>
    <name evidence="10" type="ORF">K8I29_03085</name>
</gene>
<keyword evidence="4 8" id="KW-1133">Transmembrane helix</keyword>
<dbReference type="EMBL" id="JAIOIV010000026">
    <property type="protein sequence ID" value="MBZ0155182.1"/>
    <property type="molecule type" value="Genomic_DNA"/>
</dbReference>
<name>A0A953J8G0_9BACT</name>
<keyword evidence="3 8" id="KW-0812">Transmembrane</keyword>
<comment type="caution">
    <text evidence="10">The sequence shown here is derived from an EMBL/GenBank/DDBJ whole genome shotgun (WGS) entry which is preliminary data.</text>
</comment>
<dbReference type="Proteomes" id="UP000705867">
    <property type="component" value="Unassembled WGS sequence"/>
</dbReference>